<evidence type="ECO:0000256" key="4">
    <source>
        <dbReference type="ARBA" id="ARBA00023040"/>
    </source>
</evidence>
<keyword evidence="4 8" id="KW-0297">G-protein coupled receptor</keyword>
<dbReference type="GO" id="GO:0016020">
    <property type="term" value="C:membrane"/>
    <property type="evidence" value="ECO:0007669"/>
    <property type="project" value="UniProtKB-SubCell"/>
</dbReference>
<feature type="transmembrane region" description="Helical" evidence="9">
    <location>
        <begin position="165"/>
        <end position="192"/>
    </location>
</feature>
<evidence type="ECO:0000256" key="5">
    <source>
        <dbReference type="ARBA" id="ARBA00023136"/>
    </source>
</evidence>
<keyword evidence="3 9" id="KW-1133">Transmembrane helix</keyword>
<evidence type="ECO:0000256" key="7">
    <source>
        <dbReference type="ARBA" id="ARBA00023224"/>
    </source>
</evidence>
<feature type="transmembrane region" description="Helical" evidence="9">
    <location>
        <begin position="51"/>
        <end position="75"/>
    </location>
</feature>
<evidence type="ECO:0000256" key="9">
    <source>
        <dbReference type="SAM" id="Phobius"/>
    </source>
</evidence>
<evidence type="ECO:0000256" key="3">
    <source>
        <dbReference type="ARBA" id="ARBA00022989"/>
    </source>
</evidence>
<dbReference type="Gene3D" id="1.20.1070.10">
    <property type="entry name" value="Rhodopsin 7-helix transmembrane proteins"/>
    <property type="match status" value="1"/>
</dbReference>
<dbReference type="InterPro" id="IPR000276">
    <property type="entry name" value="GPCR_Rhodpsn"/>
</dbReference>
<dbReference type="PROSITE" id="PS00237">
    <property type="entry name" value="G_PROTEIN_RECEP_F1_1"/>
    <property type="match status" value="1"/>
</dbReference>
<comment type="subcellular location">
    <subcellularLocation>
        <location evidence="1">Membrane</location>
        <topology evidence="1">Multi-pass membrane protein</topology>
    </subcellularLocation>
</comment>
<name>A0A6P7TZI6_9MOLL</name>
<reference evidence="12" key="1">
    <citation type="submission" date="2025-08" db="UniProtKB">
        <authorList>
            <consortium name="RefSeq"/>
        </authorList>
    </citation>
    <scope>IDENTIFICATION</scope>
</reference>
<feature type="non-terminal residue" evidence="12">
    <location>
        <position position="240"/>
    </location>
</feature>
<evidence type="ECO:0000313" key="12">
    <source>
        <dbReference type="RefSeq" id="XP_029654146.1"/>
    </source>
</evidence>
<keyword evidence="6 8" id="KW-0675">Receptor</keyword>
<gene>
    <name evidence="12" type="primary">LOC115227465</name>
</gene>
<dbReference type="AlphaFoldDB" id="A0A6P7TZI6"/>
<evidence type="ECO:0000256" key="1">
    <source>
        <dbReference type="ARBA" id="ARBA00004141"/>
    </source>
</evidence>
<dbReference type="GO" id="GO:0004930">
    <property type="term" value="F:G protein-coupled receptor activity"/>
    <property type="evidence" value="ECO:0007669"/>
    <property type="project" value="UniProtKB-KW"/>
</dbReference>
<sequence length="240" mass="25690">MAFSTALSADASYQIHSSVTTVAADQTSTGGGAGPTSATIASQTVSAEGGVAVATVLILFSLVAVTENGAVLFTFYICRDLITPTNLFILSLTVCDFCIALFGNPFVVVSGLARGWYFGHFGCIFYGFFMTFLGLTSISLLTAISVDRYILIVHTMRAVTIDFRAAIFSVIGCLLYALFWSGVPLFGWNLYVQEASGLACSVQWQGSTTSDIAYIVLMLIFCLAIPLLLIGYSYIQIFIA</sequence>
<evidence type="ECO:0000256" key="8">
    <source>
        <dbReference type="RuleBase" id="RU000688"/>
    </source>
</evidence>
<evidence type="ECO:0000256" key="6">
    <source>
        <dbReference type="ARBA" id="ARBA00023170"/>
    </source>
</evidence>
<feature type="transmembrane region" description="Helical" evidence="9">
    <location>
        <begin position="87"/>
        <end position="112"/>
    </location>
</feature>
<dbReference type="Proteomes" id="UP000515154">
    <property type="component" value="Unplaced"/>
</dbReference>
<feature type="transmembrane region" description="Helical" evidence="9">
    <location>
        <begin position="124"/>
        <end position="144"/>
    </location>
</feature>
<dbReference type="InterPro" id="IPR050125">
    <property type="entry name" value="GPCR_opsins"/>
</dbReference>
<dbReference type="InterPro" id="IPR017452">
    <property type="entry name" value="GPCR_Rhodpsn_7TM"/>
</dbReference>
<dbReference type="PRINTS" id="PR00237">
    <property type="entry name" value="GPCRRHODOPSN"/>
</dbReference>
<keyword evidence="2 8" id="KW-0812">Transmembrane</keyword>
<keyword evidence="7 8" id="KW-0807">Transducer</keyword>
<feature type="domain" description="G-protein coupled receptors family 1 profile" evidence="10">
    <location>
        <begin position="67"/>
        <end position="240"/>
    </location>
</feature>
<feature type="transmembrane region" description="Helical" evidence="9">
    <location>
        <begin position="212"/>
        <end position="235"/>
    </location>
</feature>
<evidence type="ECO:0000259" key="10">
    <source>
        <dbReference type="PROSITE" id="PS50262"/>
    </source>
</evidence>
<comment type="similarity">
    <text evidence="8">Belongs to the G-protein coupled receptor 1 family.</text>
</comment>
<dbReference type="PANTHER" id="PTHR24240">
    <property type="entry name" value="OPSIN"/>
    <property type="match status" value="1"/>
</dbReference>
<evidence type="ECO:0000313" key="11">
    <source>
        <dbReference type="Proteomes" id="UP000515154"/>
    </source>
</evidence>
<organism evidence="11 12">
    <name type="scientific">Octopus sinensis</name>
    <name type="common">East Asian common octopus</name>
    <dbReference type="NCBI Taxonomy" id="2607531"/>
    <lineage>
        <taxon>Eukaryota</taxon>
        <taxon>Metazoa</taxon>
        <taxon>Spiralia</taxon>
        <taxon>Lophotrochozoa</taxon>
        <taxon>Mollusca</taxon>
        <taxon>Cephalopoda</taxon>
        <taxon>Coleoidea</taxon>
        <taxon>Octopodiformes</taxon>
        <taxon>Octopoda</taxon>
        <taxon>Incirrata</taxon>
        <taxon>Octopodidae</taxon>
        <taxon>Octopus</taxon>
    </lineage>
</organism>
<dbReference type="KEGG" id="osn:115227465"/>
<proteinExistence type="inferred from homology"/>
<protein>
    <submittedName>
        <fullName evidence="12">Melanopsin-like</fullName>
    </submittedName>
</protein>
<dbReference type="SUPFAM" id="SSF81321">
    <property type="entry name" value="Family A G protein-coupled receptor-like"/>
    <property type="match status" value="1"/>
</dbReference>
<accession>A0A6P7TZI6</accession>
<keyword evidence="11" id="KW-1185">Reference proteome</keyword>
<evidence type="ECO:0000256" key="2">
    <source>
        <dbReference type="ARBA" id="ARBA00022692"/>
    </source>
</evidence>
<dbReference type="Pfam" id="PF00001">
    <property type="entry name" value="7tm_1"/>
    <property type="match status" value="1"/>
</dbReference>
<keyword evidence="5 9" id="KW-0472">Membrane</keyword>
<dbReference type="RefSeq" id="XP_029654146.1">
    <property type="nucleotide sequence ID" value="XM_029798286.2"/>
</dbReference>
<dbReference type="PROSITE" id="PS50262">
    <property type="entry name" value="G_PROTEIN_RECEP_F1_2"/>
    <property type="match status" value="1"/>
</dbReference>